<dbReference type="RefSeq" id="WP_012446876.1">
    <property type="nucleotide sequence ID" value="NC_010718.1"/>
</dbReference>
<evidence type="ECO:0000256" key="2">
    <source>
        <dbReference type="SAM" id="Phobius"/>
    </source>
</evidence>
<reference evidence="3 4" key="2">
    <citation type="journal article" date="2011" name="J. Bacteriol.">
        <title>Complete genome sequence of the anaerobic, halophilic alkalithermophile Natranaerobius thermophilus JW/NM-WN-LF.</title>
        <authorList>
            <person name="Zhao B."/>
            <person name="Mesbah N.M."/>
            <person name="Dalin E."/>
            <person name="Goodwin L."/>
            <person name="Nolan M."/>
            <person name="Pitluck S."/>
            <person name="Chertkov O."/>
            <person name="Brettin T.S."/>
            <person name="Han J."/>
            <person name="Larimer F.W."/>
            <person name="Land M.L."/>
            <person name="Hauser L."/>
            <person name="Kyrpides N."/>
            <person name="Wiegel J."/>
        </authorList>
    </citation>
    <scope>NUCLEOTIDE SEQUENCE [LARGE SCALE GENOMIC DNA]</scope>
    <source>
        <strain evidence="4">ATCC BAA-1301 / DSM 18059 / JW/NM-WN-LF</strain>
    </source>
</reference>
<protein>
    <submittedName>
        <fullName evidence="3">Uncharacterized protein</fullName>
    </submittedName>
</protein>
<feature type="transmembrane region" description="Helical" evidence="2">
    <location>
        <begin position="26"/>
        <end position="44"/>
    </location>
</feature>
<reference evidence="3 4" key="1">
    <citation type="submission" date="2008-04" db="EMBL/GenBank/DDBJ databases">
        <title>Complete sequence of chromosome of Natranaerobius thermophilus JW/NM-WN-LF.</title>
        <authorList>
            <consortium name="US DOE Joint Genome Institute"/>
            <person name="Copeland A."/>
            <person name="Lucas S."/>
            <person name="Lapidus A."/>
            <person name="Glavina del Rio T."/>
            <person name="Dalin E."/>
            <person name="Tice H."/>
            <person name="Bruce D."/>
            <person name="Goodwin L."/>
            <person name="Pitluck S."/>
            <person name="Chertkov O."/>
            <person name="Brettin T."/>
            <person name="Detter J.C."/>
            <person name="Han C."/>
            <person name="Kuske C.R."/>
            <person name="Schmutz J."/>
            <person name="Larimer F."/>
            <person name="Land M."/>
            <person name="Hauser L."/>
            <person name="Kyrpides N."/>
            <person name="Lykidis A."/>
            <person name="Mesbah N.M."/>
            <person name="Wiegel J."/>
        </authorList>
    </citation>
    <scope>NUCLEOTIDE SEQUENCE [LARGE SCALE GENOMIC DNA]</scope>
    <source>
        <strain evidence="4">ATCC BAA-1301 / DSM 18059 / JW/NM-WN-LF</strain>
    </source>
</reference>
<dbReference type="Proteomes" id="UP000001683">
    <property type="component" value="Chromosome"/>
</dbReference>
<keyword evidence="2" id="KW-1133">Transmembrane helix</keyword>
<dbReference type="InParanoid" id="B2A5F1"/>
<name>B2A5F1_NATTJ</name>
<feature type="compositionally biased region" description="Basic and acidic residues" evidence="1">
    <location>
        <begin position="70"/>
        <end position="80"/>
    </location>
</feature>
<dbReference type="EMBL" id="CP001034">
    <property type="protein sequence ID" value="ACB83989.1"/>
    <property type="molecule type" value="Genomic_DNA"/>
</dbReference>
<accession>B2A5F1</accession>
<gene>
    <name evidence="3" type="ordered locus">Nther_0393</name>
</gene>
<evidence type="ECO:0000256" key="1">
    <source>
        <dbReference type="SAM" id="MobiDB-lite"/>
    </source>
</evidence>
<keyword evidence="4" id="KW-1185">Reference proteome</keyword>
<proteinExistence type="predicted"/>
<sequence>MIDFNAITSKIHELQYILENSVRDEHVIIGFVLLFIPLMIFLRIREKKWKKRKEELIEYAMLLIKENQQQERAKQKETPKKQNTRKPKPQKQYVQNVYRNDIDETSPPITESHRQPVDQQYNPCQDFFQGFLEYYPPTMPWY</sequence>
<dbReference type="AlphaFoldDB" id="B2A5F1"/>
<evidence type="ECO:0000313" key="4">
    <source>
        <dbReference type="Proteomes" id="UP000001683"/>
    </source>
</evidence>
<dbReference type="HOGENOM" id="CLU_1813741_0_0_9"/>
<organism evidence="3 4">
    <name type="scientific">Natranaerobius thermophilus (strain ATCC BAA-1301 / DSM 18059 / JW/NM-WN-LF)</name>
    <dbReference type="NCBI Taxonomy" id="457570"/>
    <lineage>
        <taxon>Bacteria</taxon>
        <taxon>Bacillati</taxon>
        <taxon>Bacillota</taxon>
        <taxon>Clostridia</taxon>
        <taxon>Natranaerobiales</taxon>
        <taxon>Natranaerobiaceae</taxon>
        <taxon>Natranaerobius</taxon>
    </lineage>
</organism>
<keyword evidence="2" id="KW-0472">Membrane</keyword>
<feature type="region of interest" description="Disordered" evidence="1">
    <location>
        <begin position="70"/>
        <end position="97"/>
    </location>
</feature>
<dbReference type="KEGG" id="nth:Nther_0393"/>
<keyword evidence="2" id="KW-0812">Transmembrane</keyword>
<evidence type="ECO:0000313" key="3">
    <source>
        <dbReference type="EMBL" id="ACB83989.1"/>
    </source>
</evidence>